<sequence length="208" mass="23949">MNYPEIAFTNEVKILQEKYGSRAGYARMAQIRTTDGLSNEEIDFISQQDYFYLSTISESGYPYIQFRGGPKGFLKVLDPSTLGFIDFEGNKQYISTGNLATNNKAALFFLDQAARARLKMFAEIEVVSLTDNPVLEEQLRLEDYPYKPKSIMLLKIQGFDWNCPQHITPRYTQQEIQEAFKDQLSESKKLKEENEALKAQIRTLKASR</sequence>
<feature type="domain" description="Pyridoxamine 5'-phosphate oxidase N-terminal" evidence="2">
    <location>
        <begin position="43"/>
        <end position="138"/>
    </location>
</feature>
<dbReference type="PANTHER" id="PTHR42815">
    <property type="entry name" value="FAD-BINDING, PUTATIVE (AFU_ORTHOLOGUE AFUA_6G07600)-RELATED"/>
    <property type="match status" value="1"/>
</dbReference>
<dbReference type="PANTHER" id="PTHR42815:SF2">
    <property type="entry name" value="FAD-BINDING, PUTATIVE (AFU_ORTHOLOGUE AFUA_6G07600)-RELATED"/>
    <property type="match status" value="1"/>
</dbReference>
<feature type="coiled-coil region" evidence="1">
    <location>
        <begin position="173"/>
        <end position="207"/>
    </location>
</feature>
<dbReference type="EMBL" id="JBHSBY010000035">
    <property type="protein sequence ID" value="MFC4196604.1"/>
    <property type="molecule type" value="Genomic_DNA"/>
</dbReference>
<organism evidence="3 4">
    <name type="scientific">Pedobacter jamesrossensis</name>
    <dbReference type="NCBI Taxonomy" id="1908238"/>
    <lineage>
        <taxon>Bacteria</taxon>
        <taxon>Pseudomonadati</taxon>
        <taxon>Bacteroidota</taxon>
        <taxon>Sphingobacteriia</taxon>
        <taxon>Sphingobacteriales</taxon>
        <taxon>Sphingobacteriaceae</taxon>
        <taxon>Pedobacter</taxon>
    </lineage>
</organism>
<protein>
    <submittedName>
        <fullName evidence="3">Pyridoxamine 5'-phosphate oxidase family protein</fullName>
    </submittedName>
</protein>
<reference evidence="4" key="1">
    <citation type="journal article" date="2019" name="Int. J. Syst. Evol. Microbiol.">
        <title>The Global Catalogue of Microorganisms (GCM) 10K type strain sequencing project: providing services to taxonomists for standard genome sequencing and annotation.</title>
        <authorList>
            <consortium name="The Broad Institute Genomics Platform"/>
            <consortium name="The Broad Institute Genome Sequencing Center for Infectious Disease"/>
            <person name="Wu L."/>
            <person name="Ma J."/>
        </authorList>
    </citation>
    <scope>NUCLEOTIDE SEQUENCE [LARGE SCALE GENOMIC DNA]</scope>
    <source>
        <strain evidence="4">CCM 8689</strain>
    </source>
</reference>
<keyword evidence="4" id="KW-1185">Reference proteome</keyword>
<comment type="caution">
    <text evidence="3">The sequence shown here is derived from an EMBL/GenBank/DDBJ whole genome shotgun (WGS) entry which is preliminary data.</text>
</comment>
<keyword evidence="1" id="KW-0175">Coiled coil</keyword>
<name>A0ABV8NJC6_9SPHI</name>
<dbReference type="RefSeq" id="WP_378959937.1">
    <property type="nucleotide sequence ID" value="NZ_JBHRXC010000001.1"/>
</dbReference>
<dbReference type="Proteomes" id="UP001595792">
    <property type="component" value="Unassembled WGS sequence"/>
</dbReference>
<evidence type="ECO:0000313" key="3">
    <source>
        <dbReference type="EMBL" id="MFC4196604.1"/>
    </source>
</evidence>
<evidence type="ECO:0000256" key="1">
    <source>
        <dbReference type="SAM" id="Coils"/>
    </source>
</evidence>
<dbReference type="SUPFAM" id="SSF50475">
    <property type="entry name" value="FMN-binding split barrel"/>
    <property type="match status" value="1"/>
</dbReference>
<evidence type="ECO:0000313" key="4">
    <source>
        <dbReference type="Proteomes" id="UP001595792"/>
    </source>
</evidence>
<dbReference type="InterPro" id="IPR012349">
    <property type="entry name" value="Split_barrel_FMN-bd"/>
</dbReference>
<dbReference type="Gene3D" id="2.30.110.10">
    <property type="entry name" value="Electron Transport, Fmn-binding Protein, Chain A"/>
    <property type="match status" value="1"/>
</dbReference>
<evidence type="ECO:0000259" key="2">
    <source>
        <dbReference type="Pfam" id="PF01243"/>
    </source>
</evidence>
<dbReference type="Pfam" id="PF01243">
    <property type="entry name" value="PNPOx_N"/>
    <property type="match status" value="1"/>
</dbReference>
<proteinExistence type="predicted"/>
<dbReference type="InterPro" id="IPR011576">
    <property type="entry name" value="Pyridox_Oxase_N"/>
</dbReference>
<accession>A0ABV8NJC6</accession>
<gene>
    <name evidence="3" type="ORF">ACFOUY_07835</name>
</gene>